<evidence type="ECO:0000256" key="9">
    <source>
        <dbReference type="ARBA" id="ARBA00023242"/>
    </source>
</evidence>
<dbReference type="PROSITE" id="PS51192">
    <property type="entry name" value="HELICASE_ATP_BIND_1"/>
    <property type="match status" value="1"/>
</dbReference>
<dbReference type="InterPro" id="IPR000629">
    <property type="entry name" value="RNA-helicase_DEAD-box_CS"/>
</dbReference>
<comment type="caution">
    <text evidence="12">The sequence shown here is derived from an EMBL/GenBank/DDBJ whole genome shotgun (WGS) entry which is preliminary data.</text>
</comment>
<evidence type="ECO:0000256" key="10">
    <source>
        <dbReference type="ARBA" id="ARBA00037449"/>
    </source>
</evidence>
<keyword evidence="13" id="KW-1185">Reference proteome</keyword>
<name>A0A812TMI1_9DINO</name>
<evidence type="ECO:0000256" key="5">
    <source>
        <dbReference type="ARBA" id="ARBA00022741"/>
    </source>
</evidence>
<dbReference type="Proteomes" id="UP000601435">
    <property type="component" value="Unassembled WGS sequence"/>
</dbReference>
<sequence>MSEVYGGVPKKEQLPLVRAGAPILVATPGRLNDFLESRQISLQSVGYLVFDEADRMLDMGFMLTTGTSELPEAFGIVDAMQGLLRNMDLGFEPQIRDIVKQLPRRRQTLMFSATWPEEVQALAHDFLQEPIHIQVGDPTALQANEDISQQVVVLTPDQKDEMLLKAVRSTRSQERVLVFVAM</sequence>
<dbReference type="CDD" id="cd00268">
    <property type="entry name" value="DEADc"/>
    <property type="match status" value="1"/>
</dbReference>
<evidence type="ECO:0000256" key="3">
    <source>
        <dbReference type="ARBA" id="ARBA00022517"/>
    </source>
</evidence>
<dbReference type="Gene3D" id="3.40.50.300">
    <property type="entry name" value="P-loop containing nucleotide triphosphate hydrolases"/>
    <property type="match status" value="2"/>
</dbReference>
<dbReference type="SUPFAM" id="SSF52540">
    <property type="entry name" value="P-loop containing nucleoside triphosphate hydrolases"/>
    <property type="match status" value="1"/>
</dbReference>
<organism evidence="12 13">
    <name type="scientific">Symbiodinium necroappetens</name>
    <dbReference type="NCBI Taxonomy" id="1628268"/>
    <lineage>
        <taxon>Eukaryota</taxon>
        <taxon>Sar</taxon>
        <taxon>Alveolata</taxon>
        <taxon>Dinophyceae</taxon>
        <taxon>Suessiales</taxon>
        <taxon>Symbiodiniaceae</taxon>
        <taxon>Symbiodinium</taxon>
    </lineage>
</organism>
<evidence type="ECO:0000256" key="6">
    <source>
        <dbReference type="ARBA" id="ARBA00022801"/>
    </source>
</evidence>
<evidence type="ECO:0000313" key="12">
    <source>
        <dbReference type="EMBL" id="CAE7529954.1"/>
    </source>
</evidence>
<evidence type="ECO:0000256" key="4">
    <source>
        <dbReference type="ARBA" id="ARBA00022552"/>
    </source>
</evidence>
<keyword evidence="5" id="KW-0547">Nucleotide-binding</keyword>
<dbReference type="GO" id="GO:0003676">
    <property type="term" value="F:nucleic acid binding"/>
    <property type="evidence" value="ECO:0007669"/>
    <property type="project" value="InterPro"/>
</dbReference>
<dbReference type="InterPro" id="IPR011545">
    <property type="entry name" value="DEAD/DEAH_box_helicase_dom"/>
</dbReference>
<evidence type="ECO:0000256" key="8">
    <source>
        <dbReference type="ARBA" id="ARBA00022840"/>
    </source>
</evidence>
<feature type="domain" description="Helicase ATP-binding" evidence="11">
    <location>
        <begin position="1"/>
        <end position="133"/>
    </location>
</feature>
<dbReference type="InterPro" id="IPR044742">
    <property type="entry name" value="DEAD/DEAH_RhlB"/>
</dbReference>
<dbReference type="Pfam" id="PF00270">
    <property type="entry name" value="DEAD"/>
    <property type="match status" value="2"/>
</dbReference>
<evidence type="ECO:0000256" key="2">
    <source>
        <dbReference type="ARBA" id="ARBA00009334"/>
    </source>
</evidence>
<keyword evidence="9" id="KW-0539">Nucleus</keyword>
<evidence type="ECO:0000256" key="7">
    <source>
        <dbReference type="ARBA" id="ARBA00022806"/>
    </source>
</evidence>
<reference evidence="12" key="1">
    <citation type="submission" date="2021-02" db="EMBL/GenBank/DDBJ databases">
        <authorList>
            <person name="Dougan E. K."/>
            <person name="Rhodes N."/>
            <person name="Thang M."/>
            <person name="Chan C."/>
        </authorList>
    </citation>
    <scope>NUCLEOTIDE SEQUENCE</scope>
</reference>
<dbReference type="EMBL" id="CAJNJA010024645">
    <property type="protein sequence ID" value="CAE7529954.1"/>
    <property type="molecule type" value="Genomic_DNA"/>
</dbReference>
<evidence type="ECO:0000259" key="11">
    <source>
        <dbReference type="PROSITE" id="PS51192"/>
    </source>
</evidence>
<dbReference type="GO" id="GO:0005524">
    <property type="term" value="F:ATP binding"/>
    <property type="evidence" value="ECO:0007669"/>
    <property type="project" value="InterPro"/>
</dbReference>
<comment type="similarity">
    <text evidence="2">Belongs to the DEAD box helicase family. DDX5/DBP2 subfamily.</text>
</comment>
<keyword evidence="4" id="KW-0698">rRNA processing</keyword>
<comment type="subcellular location">
    <subcellularLocation>
        <location evidence="1">Nucleus</location>
        <location evidence="1">Nucleolus</location>
    </subcellularLocation>
</comment>
<dbReference type="InterPro" id="IPR027417">
    <property type="entry name" value="P-loop_NTPase"/>
</dbReference>
<feature type="non-terminal residue" evidence="12">
    <location>
        <position position="1"/>
    </location>
</feature>
<comment type="function">
    <text evidence="10">ATP-dependent RNA helicase required for 60S ribosomal subunit synthesis. Involved in efficient pre-rRNA processing, predominantly at site A3, which is necessary for the normal formation of 25S and 5.8S rRNAs.</text>
</comment>
<proteinExistence type="inferred from homology"/>
<keyword evidence="8" id="KW-0067">ATP-binding</keyword>
<accession>A0A812TMI1</accession>
<keyword evidence="3" id="KW-0690">Ribosome biogenesis</keyword>
<keyword evidence="7" id="KW-0347">Helicase</keyword>
<dbReference type="AlphaFoldDB" id="A0A812TMI1"/>
<dbReference type="GO" id="GO:0004386">
    <property type="term" value="F:helicase activity"/>
    <property type="evidence" value="ECO:0007669"/>
    <property type="project" value="UniProtKB-KW"/>
</dbReference>
<evidence type="ECO:0000313" key="13">
    <source>
        <dbReference type="Proteomes" id="UP000601435"/>
    </source>
</evidence>
<keyword evidence="6" id="KW-0378">Hydrolase</keyword>
<dbReference type="OrthoDB" id="409977at2759"/>
<dbReference type="PROSITE" id="PS00039">
    <property type="entry name" value="DEAD_ATP_HELICASE"/>
    <property type="match status" value="1"/>
</dbReference>
<evidence type="ECO:0000256" key="1">
    <source>
        <dbReference type="ARBA" id="ARBA00004604"/>
    </source>
</evidence>
<dbReference type="InterPro" id="IPR014001">
    <property type="entry name" value="Helicase_ATP-bd"/>
</dbReference>
<dbReference type="PANTHER" id="PTHR47958">
    <property type="entry name" value="ATP-DEPENDENT RNA HELICASE DBP3"/>
    <property type="match status" value="1"/>
</dbReference>
<gene>
    <name evidence="12" type="ORF">SNEC2469_LOCUS15212</name>
</gene>
<dbReference type="GO" id="GO:0016787">
    <property type="term" value="F:hydrolase activity"/>
    <property type="evidence" value="ECO:0007669"/>
    <property type="project" value="UniProtKB-KW"/>
</dbReference>
<protein>
    <recommendedName>
        <fullName evidence="11">Helicase ATP-binding domain-containing protein</fullName>
    </recommendedName>
</protein>